<gene>
    <name evidence="2" type="ORF">GUJ93_ZPchr0013g35429</name>
</gene>
<proteinExistence type="predicted"/>
<evidence type="ECO:0000313" key="2">
    <source>
        <dbReference type="EMBL" id="KAG8100132.1"/>
    </source>
</evidence>
<dbReference type="EMBL" id="JAAALK010000079">
    <property type="protein sequence ID" value="KAG8100132.1"/>
    <property type="molecule type" value="Genomic_DNA"/>
</dbReference>
<name>A0A8J5X8Z9_ZIZPA</name>
<accession>A0A8J5X8Z9</accession>
<dbReference type="AlphaFoldDB" id="A0A8J5X8Z9"/>
<reference evidence="2" key="2">
    <citation type="submission" date="2021-02" db="EMBL/GenBank/DDBJ databases">
        <authorList>
            <person name="Kimball J.A."/>
            <person name="Haas M.W."/>
            <person name="Macchietto M."/>
            <person name="Kono T."/>
            <person name="Duquette J."/>
            <person name="Shao M."/>
        </authorList>
    </citation>
    <scope>NUCLEOTIDE SEQUENCE</scope>
    <source>
        <tissue evidence="2">Fresh leaf tissue</tissue>
    </source>
</reference>
<sequence length="72" mass="8339">MADAANNRRDAPGAASIDDAFRVVTTLLRLLRKNREERWQEDKKIQERKTSIEERIHDSNEKLACSSKDDIL</sequence>
<evidence type="ECO:0000313" key="3">
    <source>
        <dbReference type="Proteomes" id="UP000729402"/>
    </source>
</evidence>
<protein>
    <submittedName>
        <fullName evidence="2">Uncharacterized protein</fullName>
    </submittedName>
</protein>
<keyword evidence="3" id="KW-1185">Reference proteome</keyword>
<dbReference type="Proteomes" id="UP000729402">
    <property type="component" value="Unassembled WGS sequence"/>
</dbReference>
<evidence type="ECO:0000256" key="1">
    <source>
        <dbReference type="SAM" id="MobiDB-lite"/>
    </source>
</evidence>
<feature type="region of interest" description="Disordered" evidence="1">
    <location>
        <begin position="43"/>
        <end position="72"/>
    </location>
</feature>
<reference evidence="2" key="1">
    <citation type="journal article" date="2021" name="bioRxiv">
        <title>Whole Genome Assembly and Annotation of Northern Wild Rice, Zizania palustris L., Supports a Whole Genome Duplication in the Zizania Genus.</title>
        <authorList>
            <person name="Haas M."/>
            <person name="Kono T."/>
            <person name="Macchietto M."/>
            <person name="Millas R."/>
            <person name="McGilp L."/>
            <person name="Shao M."/>
            <person name="Duquette J."/>
            <person name="Hirsch C.N."/>
            <person name="Kimball J."/>
        </authorList>
    </citation>
    <scope>NUCLEOTIDE SEQUENCE</scope>
    <source>
        <tissue evidence="2">Fresh leaf tissue</tissue>
    </source>
</reference>
<comment type="caution">
    <text evidence="2">The sequence shown here is derived from an EMBL/GenBank/DDBJ whole genome shotgun (WGS) entry which is preliminary data.</text>
</comment>
<organism evidence="2 3">
    <name type="scientific">Zizania palustris</name>
    <name type="common">Northern wild rice</name>
    <dbReference type="NCBI Taxonomy" id="103762"/>
    <lineage>
        <taxon>Eukaryota</taxon>
        <taxon>Viridiplantae</taxon>
        <taxon>Streptophyta</taxon>
        <taxon>Embryophyta</taxon>
        <taxon>Tracheophyta</taxon>
        <taxon>Spermatophyta</taxon>
        <taxon>Magnoliopsida</taxon>
        <taxon>Liliopsida</taxon>
        <taxon>Poales</taxon>
        <taxon>Poaceae</taxon>
        <taxon>BOP clade</taxon>
        <taxon>Oryzoideae</taxon>
        <taxon>Oryzeae</taxon>
        <taxon>Zizaniinae</taxon>
        <taxon>Zizania</taxon>
    </lineage>
</organism>